<evidence type="ECO:0008006" key="3">
    <source>
        <dbReference type="Google" id="ProtNLM"/>
    </source>
</evidence>
<organism evidence="1 2">
    <name type="scientific">Desulfoprunum benzoelyticum</name>
    <dbReference type="NCBI Taxonomy" id="1506996"/>
    <lineage>
        <taxon>Bacteria</taxon>
        <taxon>Pseudomonadati</taxon>
        <taxon>Thermodesulfobacteriota</taxon>
        <taxon>Desulfobulbia</taxon>
        <taxon>Desulfobulbales</taxon>
        <taxon>Desulfobulbaceae</taxon>
        <taxon>Desulfoprunum</taxon>
    </lineage>
</organism>
<dbReference type="Proteomes" id="UP000539642">
    <property type="component" value="Unassembled WGS sequence"/>
</dbReference>
<comment type="caution">
    <text evidence="1">The sequence shown here is derived from an EMBL/GenBank/DDBJ whole genome shotgun (WGS) entry which is preliminary data.</text>
</comment>
<gene>
    <name evidence="1" type="ORF">HNQ81_000614</name>
</gene>
<dbReference type="PANTHER" id="PTHR35866">
    <property type="entry name" value="PUTATIVE-RELATED"/>
    <property type="match status" value="1"/>
</dbReference>
<dbReference type="AlphaFoldDB" id="A0A840UU36"/>
<dbReference type="Pfam" id="PF03692">
    <property type="entry name" value="CxxCxxCC"/>
    <property type="match status" value="1"/>
</dbReference>
<dbReference type="EMBL" id="JACHEO010000002">
    <property type="protein sequence ID" value="MBB5346904.1"/>
    <property type="molecule type" value="Genomic_DNA"/>
</dbReference>
<dbReference type="PANTHER" id="PTHR35866:SF1">
    <property type="entry name" value="YKGJ FAMILY CYSTEINE CLUSTER PROTEIN"/>
    <property type="match status" value="1"/>
</dbReference>
<evidence type="ECO:0000313" key="1">
    <source>
        <dbReference type="EMBL" id="MBB5346904.1"/>
    </source>
</evidence>
<dbReference type="InterPro" id="IPR005358">
    <property type="entry name" value="Puta_zinc/iron-chelating_dom"/>
</dbReference>
<name>A0A840UU36_9BACT</name>
<proteinExistence type="predicted"/>
<protein>
    <recommendedName>
        <fullName evidence="3">Fe-S oxidoreductase</fullName>
    </recommendedName>
</protein>
<dbReference type="RefSeq" id="WP_183348190.1">
    <property type="nucleotide sequence ID" value="NZ_JACHEO010000002.1"/>
</dbReference>
<accession>A0A840UU36</accession>
<sequence length="248" mass="28238">MGLSQADIAHFPVNAQTLEKDTQFTFSCHSGLKCFTECCRLLELALTPYDVLRLRRATGLSSTDFLEKFVIIEHPEGEVFPRLYLTMIDDGRASCVFVSALGCTVYQDRPGACRAYPLGRGASRHNAAGSTEEHYILIQEPHCHGFLEQITQTAEGYCLDQGLSEYNRFNDEVASILQHPQVRRGKILQPEERELFLLFLYDLDRLRIEISGGMIPDMTPITVQKVMSFNDPELLLFAIQRLRERLFD</sequence>
<reference evidence="1 2" key="1">
    <citation type="submission" date="2020-08" db="EMBL/GenBank/DDBJ databases">
        <title>Genomic Encyclopedia of Type Strains, Phase IV (KMG-IV): sequencing the most valuable type-strain genomes for metagenomic binning, comparative biology and taxonomic classification.</title>
        <authorList>
            <person name="Goeker M."/>
        </authorList>
    </citation>
    <scope>NUCLEOTIDE SEQUENCE [LARGE SCALE GENOMIC DNA]</scope>
    <source>
        <strain evidence="1 2">DSM 28570</strain>
    </source>
</reference>
<keyword evidence="2" id="KW-1185">Reference proteome</keyword>
<evidence type="ECO:0000313" key="2">
    <source>
        <dbReference type="Proteomes" id="UP000539642"/>
    </source>
</evidence>